<dbReference type="PANTHER" id="PTHR37283:SF1">
    <property type="entry name" value="PH DOMAIN-CONTAINING PROTEIN YHR131C"/>
    <property type="match status" value="1"/>
</dbReference>
<evidence type="ECO:0000313" key="3">
    <source>
        <dbReference type="Proteomes" id="UP001212997"/>
    </source>
</evidence>
<sequence length="149" mass="16502">MSAYASQTGSSGGAGGGRTRTTKPPPVVQQYVEPPQVSVPDEKDLLKLYTLQNAESGLASDYTKRKNVIRLRLEGEQFLLQVRDVGGVIDWIEGIQAATNVALDLDERPMPKGPLFPRRRRRRRRVDGTAEPPRDPVESPSLRHQPTTS</sequence>
<evidence type="ECO:0000313" key="2">
    <source>
        <dbReference type="EMBL" id="KAJ3478014.1"/>
    </source>
</evidence>
<feature type="region of interest" description="Disordered" evidence="1">
    <location>
        <begin position="106"/>
        <end position="149"/>
    </location>
</feature>
<protein>
    <recommendedName>
        <fullName evidence="4">PH domain-containing protein</fullName>
    </recommendedName>
</protein>
<organism evidence="2 3">
    <name type="scientific">Meripilus lineatus</name>
    <dbReference type="NCBI Taxonomy" id="2056292"/>
    <lineage>
        <taxon>Eukaryota</taxon>
        <taxon>Fungi</taxon>
        <taxon>Dikarya</taxon>
        <taxon>Basidiomycota</taxon>
        <taxon>Agaricomycotina</taxon>
        <taxon>Agaricomycetes</taxon>
        <taxon>Polyporales</taxon>
        <taxon>Meripilaceae</taxon>
        <taxon>Meripilus</taxon>
    </lineage>
</organism>
<reference evidence="2" key="1">
    <citation type="submission" date="2022-07" db="EMBL/GenBank/DDBJ databases">
        <title>Genome Sequence of Physisporinus lineatus.</title>
        <authorList>
            <person name="Buettner E."/>
        </authorList>
    </citation>
    <scope>NUCLEOTIDE SEQUENCE</scope>
    <source>
        <strain evidence="2">VT162</strain>
    </source>
</reference>
<feature type="compositionally biased region" description="Basic and acidic residues" evidence="1">
    <location>
        <begin position="126"/>
        <end position="137"/>
    </location>
</feature>
<dbReference type="Gene3D" id="2.30.29.30">
    <property type="entry name" value="Pleckstrin-homology domain (PH domain)/Phosphotyrosine-binding domain (PTB)"/>
    <property type="match status" value="1"/>
</dbReference>
<comment type="caution">
    <text evidence="2">The sequence shown here is derived from an EMBL/GenBank/DDBJ whole genome shotgun (WGS) entry which is preliminary data.</text>
</comment>
<accession>A0AAD5UUB9</accession>
<feature type="region of interest" description="Disordered" evidence="1">
    <location>
        <begin position="1"/>
        <end position="32"/>
    </location>
</feature>
<evidence type="ECO:0000256" key="1">
    <source>
        <dbReference type="SAM" id="MobiDB-lite"/>
    </source>
</evidence>
<proteinExistence type="predicted"/>
<dbReference type="AlphaFoldDB" id="A0AAD5UUB9"/>
<gene>
    <name evidence="2" type="ORF">NLI96_g10057</name>
</gene>
<dbReference type="EMBL" id="JANAWD010000545">
    <property type="protein sequence ID" value="KAJ3478014.1"/>
    <property type="molecule type" value="Genomic_DNA"/>
</dbReference>
<evidence type="ECO:0008006" key="4">
    <source>
        <dbReference type="Google" id="ProtNLM"/>
    </source>
</evidence>
<dbReference type="SUPFAM" id="SSF50729">
    <property type="entry name" value="PH domain-like"/>
    <property type="match status" value="1"/>
</dbReference>
<keyword evidence="3" id="KW-1185">Reference proteome</keyword>
<dbReference type="InterPro" id="IPR011993">
    <property type="entry name" value="PH-like_dom_sf"/>
</dbReference>
<name>A0AAD5UUB9_9APHY</name>
<dbReference type="PANTHER" id="PTHR37283">
    <property type="entry name" value="PH DOMAIN-CONTAINING PROTEIN YHR131C"/>
    <property type="match status" value="1"/>
</dbReference>
<dbReference type="Proteomes" id="UP001212997">
    <property type="component" value="Unassembled WGS sequence"/>
</dbReference>